<feature type="compositionally biased region" description="Polar residues" evidence="1">
    <location>
        <begin position="383"/>
        <end position="393"/>
    </location>
</feature>
<reference evidence="2" key="1">
    <citation type="submission" date="2020-04" db="EMBL/GenBank/DDBJ databases">
        <authorList>
            <person name="Chiriac C."/>
            <person name="Salcher M."/>
            <person name="Ghai R."/>
            <person name="Kavagutti S V."/>
        </authorList>
    </citation>
    <scope>NUCLEOTIDE SEQUENCE</scope>
</reference>
<accession>A0A6J5N3Y9</accession>
<dbReference type="EMBL" id="LR796563">
    <property type="protein sequence ID" value="CAB4152053.1"/>
    <property type="molecule type" value="Genomic_DNA"/>
</dbReference>
<feature type="compositionally biased region" description="Polar residues" evidence="1">
    <location>
        <begin position="365"/>
        <end position="375"/>
    </location>
</feature>
<evidence type="ECO:0000256" key="1">
    <source>
        <dbReference type="SAM" id="MobiDB-lite"/>
    </source>
</evidence>
<feature type="region of interest" description="Disordered" evidence="1">
    <location>
        <begin position="365"/>
        <end position="393"/>
    </location>
</feature>
<proteinExistence type="predicted"/>
<name>A0A6J5N3Y9_9CAUD</name>
<organism evidence="2">
    <name type="scientific">uncultured Caudovirales phage</name>
    <dbReference type="NCBI Taxonomy" id="2100421"/>
    <lineage>
        <taxon>Viruses</taxon>
        <taxon>Duplodnaviria</taxon>
        <taxon>Heunggongvirae</taxon>
        <taxon>Uroviricota</taxon>
        <taxon>Caudoviricetes</taxon>
        <taxon>Peduoviridae</taxon>
        <taxon>Maltschvirus</taxon>
        <taxon>Maltschvirus maltsch</taxon>
    </lineage>
</organism>
<gene>
    <name evidence="2" type="ORF">UFOVP583_49</name>
</gene>
<evidence type="ECO:0008006" key="3">
    <source>
        <dbReference type="Google" id="ProtNLM"/>
    </source>
</evidence>
<evidence type="ECO:0000313" key="2">
    <source>
        <dbReference type="EMBL" id="CAB4152053.1"/>
    </source>
</evidence>
<protein>
    <recommendedName>
        <fullName evidence="3">Bacteriophage lambda, GpH, tail tape measure, C-terminal</fullName>
    </recommendedName>
</protein>
<sequence>MADLSVTIGLDQKELEAGLANAGKSIGKMGGKAENPFQATAEKFQSAAGIGGMIAGPVGALVGSFIDAWRFAIDKVVEYVKELIAYATKLRNLSIATGVSVSELQRLEGVATASGVSIETMAHAMNEFNKRMGEAMRKGGEVLPILTKLGVGMDQVYDGSFDAVAGMKALAAAHEAGTDAATLAYYGNKMFGSSFEQLLPIIKRGTAAIDGYNARFASNSQEQISTLGRLGDDWDAFWHNFKVVMIMGLSEVIDKFYQFLDGPMVAFIAILGKINPKAAGSLAEKFISPSSSPLQRGEKLVKMTLALTDEEKKLFAEGYEEATGAVKGKKLTPFGLSEAGAASQLQSMGGGDIFGAVAFSPLQSIEQNTRQTAENTKPKPEASQPSTQTPLLK</sequence>